<organism evidence="1 2">
    <name type="scientific">Pseudomonas fluorescens LMG 5329</name>
    <dbReference type="NCBI Taxonomy" id="1324332"/>
    <lineage>
        <taxon>Bacteria</taxon>
        <taxon>Pseudomonadati</taxon>
        <taxon>Pseudomonadota</taxon>
        <taxon>Gammaproteobacteria</taxon>
        <taxon>Pseudomonadales</taxon>
        <taxon>Pseudomonadaceae</taxon>
        <taxon>Pseudomonas</taxon>
    </lineage>
</organism>
<accession>A0A0A1YZB4</accession>
<gene>
    <name evidence="1" type="ORF">K814_0119520</name>
</gene>
<evidence type="ECO:0000313" key="2">
    <source>
        <dbReference type="Proteomes" id="UP000030060"/>
    </source>
</evidence>
<sequence length="72" mass="7805">MLFPTVSMLRLVVVYAEKIIVEEIALQKVLQNTQISVDRIAGLNCYRTGGALGGCECGIVDQCVRHGLVVLS</sequence>
<dbReference type="Proteomes" id="UP000030060">
    <property type="component" value="Unassembled WGS sequence"/>
</dbReference>
<dbReference type="EMBL" id="ASGY01000144">
    <property type="protein sequence ID" value="KGE66334.1"/>
    <property type="molecule type" value="Genomic_DNA"/>
</dbReference>
<proteinExistence type="predicted"/>
<name>A0A0A1YZB4_PSEFL</name>
<protein>
    <submittedName>
        <fullName evidence="1">Uncharacterized protein</fullName>
    </submittedName>
</protein>
<dbReference type="AlphaFoldDB" id="A0A0A1YZB4"/>
<comment type="caution">
    <text evidence="1">The sequence shown here is derived from an EMBL/GenBank/DDBJ whole genome shotgun (WGS) entry which is preliminary data.</text>
</comment>
<reference evidence="1 2" key="1">
    <citation type="journal article" date="2013" name="Genome Announc.">
        <title>Draft Genome Sequence of Pseudomonas fluorescens LMG 5329, a White Line-Inducing Principle-Producing Bioindicator for the Mushroom Pathogen Pseudomonas tolaasii.</title>
        <authorList>
            <person name="Ghequire M.G."/>
            <person name="Rokni-Zadeh H."/>
            <person name="Zarrineh P."/>
            <person name="De Mot R."/>
        </authorList>
    </citation>
    <scope>NUCLEOTIDE SEQUENCE [LARGE SCALE GENOMIC DNA]</scope>
    <source>
        <strain evidence="1 2">LMG 5329</strain>
    </source>
</reference>
<evidence type="ECO:0000313" key="1">
    <source>
        <dbReference type="EMBL" id="KGE66334.1"/>
    </source>
</evidence>